<accession>A0ABC8LK07</accession>
<reference evidence="1 2" key="1">
    <citation type="submission" date="2022-03" db="EMBL/GenBank/DDBJ databases">
        <authorList>
            <person name="Macdonald S."/>
            <person name="Ahmed S."/>
            <person name="Newling K."/>
        </authorList>
    </citation>
    <scope>NUCLEOTIDE SEQUENCE [LARGE SCALE GENOMIC DNA]</scope>
</reference>
<evidence type="ECO:0000313" key="1">
    <source>
        <dbReference type="EMBL" id="CAH8383778.1"/>
    </source>
</evidence>
<gene>
    <name evidence="1" type="ORF">ERUC_LOCUS36261</name>
</gene>
<protein>
    <submittedName>
        <fullName evidence="1">Uncharacterized protein</fullName>
    </submittedName>
</protein>
<dbReference type="EMBL" id="CAKOAT010597375">
    <property type="protein sequence ID" value="CAH8383778.1"/>
    <property type="molecule type" value="Genomic_DNA"/>
</dbReference>
<sequence>MQDSMKVITHKTQCCYLLPVKMSDGCDHKIWDCGSPLYDSYELVSFAHIIERKLLPFSPFTRQPSWRLRVLMDKDKDKCSSESYVSKTTTSCIHRRKSWWNRKKNEETKEYIKKKKRKMSSCISWWR</sequence>
<dbReference type="PANTHER" id="PTHR33978:SF30">
    <property type="entry name" value="EXPRESSED PROTEIN"/>
    <property type="match status" value="1"/>
</dbReference>
<dbReference type="AlphaFoldDB" id="A0ABC8LK07"/>
<dbReference type="PANTHER" id="PTHR33978">
    <property type="entry name" value="SERINE/THREONINE-KINASE"/>
    <property type="match status" value="1"/>
</dbReference>
<name>A0ABC8LK07_ERUVS</name>
<organism evidence="1 2">
    <name type="scientific">Eruca vesicaria subsp. sativa</name>
    <name type="common">Garden rocket</name>
    <name type="synonym">Eruca sativa</name>
    <dbReference type="NCBI Taxonomy" id="29727"/>
    <lineage>
        <taxon>Eukaryota</taxon>
        <taxon>Viridiplantae</taxon>
        <taxon>Streptophyta</taxon>
        <taxon>Embryophyta</taxon>
        <taxon>Tracheophyta</taxon>
        <taxon>Spermatophyta</taxon>
        <taxon>Magnoliopsida</taxon>
        <taxon>eudicotyledons</taxon>
        <taxon>Gunneridae</taxon>
        <taxon>Pentapetalae</taxon>
        <taxon>rosids</taxon>
        <taxon>malvids</taxon>
        <taxon>Brassicales</taxon>
        <taxon>Brassicaceae</taxon>
        <taxon>Brassiceae</taxon>
        <taxon>Eruca</taxon>
    </lineage>
</organism>
<proteinExistence type="predicted"/>
<comment type="caution">
    <text evidence="1">The sequence shown here is derived from an EMBL/GenBank/DDBJ whole genome shotgun (WGS) entry which is preliminary data.</text>
</comment>
<evidence type="ECO:0000313" key="2">
    <source>
        <dbReference type="Proteomes" id="UP001642260"/>
    </source>
</evidence>
<dbReference type="Proteomes" id="UP001642260">
    <property type="component" value="Unassembled WGS sequence"/>
</dbReference>
<keyword evidence="2" id="KW-1185">Reference proteome</keyword>